<dbReference type="Gene3D" id="1.10.10.60">
    <property type="entry name" value="Homeodomain-like"/>
    <property type="match status" value="1"/>
</dbReference>
<sequence>MKRTQVCIFVILFISLQLMGQADTLRSRSLASIMELIYVQKDSADAIALSNYLTEMARLAKDSSSVSWAHYGNYLFRSPPENLPYLDSLVYSTKGLNNDEELFALTTNANYYFIEAQDYNKALSYDLEARWISLKTNNEYYIRMTTASLASIKFMTGEFSESLALLHRYRKMRPEDSLALYFNIANCHFRLKNSDSLSYYSALGIRESLKKQDTFNYDSFLRLNGVSHYLRGNLRRSLDSLKKARDLAIDTINLGSSFYYTALAHEAIGNPDSTLLYFGKIASLDREPELYFPEIKNVWFRLYKDALNDGDGEKQLTYIEKFMDADSILESKSKGLLSMVDKNYDLPLFEERRAQLLAARATKRNLTYLVIALSVLLIFSVVFFLGRYFHHKKRLKEAIGNPETYLRAMDGNKKSRQKRNDLPVELTQQLDSFLREFENAKHFLDPTLSLQKLSAAAETNTTYLSGYLNTNHGGYSDYINSRRVHFAFADMPGNPKISIYTLEHIAKLYGFTSLRAFNRAFEKFLKIKPRDYLDQIKRRRRGSQ</sequence>
<evidence type="ECO:0000259" key="2">
    <source>
        <dbReference type="PROSITE" id="PS01124"/>
    </source>
</evidence>
<dbReference type="InterPro" id="IPR011990">
    <property type="entry name" value="TPR-like_helical_dom_sf"/>
</dbReference>
<dbReference type="RefSeq" id="WP_314013626.1">
    <property type="nucleotide sequence ID" value="NZ_JAVTTP010000001.1"/>
</dbReference>
<reference evidence="3 4" key="1">
    <citation type="submission" date="2023-09" db="EMBL/GenBank/DDBJ databases">
        <title>Novel taxa isolated from Blanes Bay.</title>
        <authorList>
            <person name="Rey-Velasco X."/>
            <person name="Lucena T."/>
        </authorList>
    </citation>
    <scope>NUCLEOTIDE SEQUENCE [LARGE SCALE GENOMIC DNA]</scope>
    <source>
        <strain evidence="3 4">S334</strain>
    </source>
</reference>
<keyword evidence="1" id="KW-0812">Transmembrane</keyword>
<gene>
    <name evidence="3" type="ORF">RQM65_06720</name>
</gene>
<keyword evidence="4" id="KW-1185">Reference proteome</keyword>
<comment type="caution">
    <text evidence="3">The sequence shown here is derived from an EMBL/GenBank/DDBJ whole genome shotgun (WGS) entry which is preliminary data.</text>
</comment>
<feature type="transmembrane region" description="Helical" evidence="1">
    <location>
        <begin position="366"/>
        <end position="386"/>
    </location>
</feature>
<name>A0ABU3L3M0_9FLAO</name>
<organism evidence="3 4">
    <name type="scientific">Pricia mediterranea</name>
    <dbReference type="NCBI Taxonomy" id="3076079"/>
    <lineage>
        <taxon>Bacteria</taxon>
        <taxon>Pseudomonadati</taxon>
        <taxon>Bacteroidota</taxon>
        <taxon>Flavobacteriia</taxon>
        <taxon>Flavobacteriales</taxon>
        <taxon>Flavobacteriaceae</taxon>
        <taxon>Pricia</taxon>
    </lineage>
</organism>
<accession>A0ABU3L3M0</accession>
<dbReference type="SUPFAM" id="SSF48452">
    <property type="entry name" value="TPR-like"/>
    <property type="match status" value="1"/>
</dbReference>
<evidence type="ECO:0000313" key="3">
    <source>
        <dbReference type="EMBL" id="MDT7828351.1"/>
    </source>
</evidence>
<protein>
    <recommendedName>
        <fullName evidence="2">HTH araC/xylS-type domain-containing protein</fullName>
    </recommendedName>
</protein>
<dbReference type="PROSITE" id="PS01124">
    <property type="entry name" value="HTH_ARAC_FAMILY_2"/>
    <property type="match status" value="1"/>
</dbReference>
<evidence type="ECO:0000313" key="4">
    <source>
        <dbReference type="Proteomes" id="UP001250656"/>
    </source>
</evidence>
<dbReference type="InterPro" id="IPR018060">
    <property type="entry name" value="HTH_AraC"/>
</dbReference>
<feature type="domain" description="HTH araC/xylS-type" evidence="2">
    <location>
        <begin position="428"/>
        <end position="535"/>
    </location>
</feature>
<dbReference type="SMART" id="SM00342">
    <property type="entry name" value="HTH_ARAC"/>
    <property type="match status" value="1"/>
</dbReference>
<keyword evidence="1" id="KW-0472">Membrane</keyword>
<evidence type="ECO:0000256" key="1">
    <source>
        <dbReference type="SAM" id="Phobius"/>
    </source>
</evidence>
<dbReference type="EMBL" id="JAVTTP010000001">
    <property type="protein sequence ID" value="MDT7828351.1"/>
    <property type="molecule type" value="Genomic_DNA"/>
</dbReference>
<dbReference type="Gene3D" id="1.25.40.10">
    <property type="entry name" value="Tetratricopeptide repeat domain"/>
    <property type="match status" value="1"/>
</dbReference>
<keyword evidence="1" id="KW-1133">Transmembrane helix</keyword>
<proteinExistence type="predicted"/>
<dbReference type="Proteomes" id="UP001250656">
    <property type="component" value="Unassembled WGS sequence"/>
</dbReference>